<keyword evidence="2" id="KW-0804">Transcription</keyword>
<dbReference type="EMBL" id="BAABHJ010000039">
    <property type="protein sequence ID" value="GAA4617089.1"/>
    <property type="molecule type" value="Genomic_DNA"/>
</dbReference>
<dbReference type="Gene3D" id="1.10.357.10">
    <property type="entry name" value="Tetracycline Repressor, domain 2"/>
    <property type="match status" value="1"/>
</dbReference>
<gene>
    <name evidence="4" type="ORF">GCM10023195_76130</name>
</gene>
<name>A0ABP8TUV7_9ACTN</name>
<keyword evidence="1" id="KW-0805">Transcription regulation</keyword>
<dbReference type="RefSeq" id="WP_345365344.1">
    <property type="nucleotide sequence ID" value="NZ_BAABHJ010000039.1"/>
</dbReference>
<comment type="caution">
    <text evidence="4">The sequence shown here is derived from an EMBL/GenBank/DDBJ whole genome shotgun (WGS) entry which is preliminary data.</text>
</comment>
<accession>A0ABP8TUV7</accession>
<keyword evidence="5" id="KW-1185">Reference proteome</keyword>
<dbReference type="Proteomes" id="UP001500212">
    <property type="component" value="Unassembled WGS sequence"/>
</dbReference>
<evidence type="ECO:0000259" key="3">
    <source>
        <dbReference type="Pfam" id="PF16859"/>
    </source>
</evidence>
<evidence type="ECO:0000256" key="2">
    <source>
        <dbReference type="ARBA" id="ARBA00023163"/>
    </source>
</evidence>
<proteinExistence type="predicted"/>
<organism evidence="4 5">
    <name type="scientific">Actinoallomurus liliacearum</name>
    <dbReference type="NCBI Taxonomy" id="1080073"/>
    <lineage>
        <taxon>Bacteria</taxon>
        <taxon>Bacillati</taxon>
        <taxon>Actinomycetota</taxon>
        <taxon>Actinomycetes</taxon>
        <taxon>Streptosporangiales</taxon>
        <taxon>Thermomonosporaceae</taxon>
        <taxon>Actinoallomurus</taxon>
    </lineage>
</organism>
<evidence type="ECO:0000256" key="1">
    <source>
        <dbReference type="ARBA" id="ARBA00023015"/>
    </source>
</evidence>
<dbReference type="SUPFAM" id="SSF48498">
    <property type="entry name" value="Tetracyclin repressor-like, C-terminal domain"/>
    <property type="match status" value="1"/>
</dbReference>
<dbReference type="InterPro" id="IPR036271">
    <property type="entry name" value="Tet_transcr_reg_TetR-rel_C_sf"/>
</dbReference>
<evidence type="ECO:0000313" key="4">
    <source>
        <dbReference type="EMBL" id="GAA4617089.1"/>
    </source>
</evidence>
<evidence type="ECO:0000313" key="5">
    <source>
        <dbReference type="Proteomes" id="UP001500212"/>
    </source>
</evidence>
<dbReference type="Pfam" id="PF16859">
    <property type="entry name" value="TetR_C_11"/>
    <property type="match status" value="1"/>
</dbReference>
<dbReference type="InterPro" id="IPR011075">
    <property type="entry name" value="TetR_C"/>
</dbReference>
<protein>
    <recommendedName>
        <fullName evidence="3">Tetracyclin repressor-like C-terminal domain-containing protein</fullName>
    </recommendedName>
</protein>
<reference evidence="5" key="1">
    <citation type="journal article" date="2019" name="Int. J. Syst. Evol. Microbiol.">
        <title>The Global Catalogue of Microorganisms (GCM) 10K type strain sequencing project: providing services to taxonomists for standard genome sequencing and annotation.</title>
        <authorList>
            <consortium name="The Broad Institute Genomics Platform"/>
            <consortium name="The Broad Institute Genome Sequencing Center for Infectious Disease"/>
            <person name="Wu L."/>
            <person name="Ma J."/>
        </authorList>
    </citation>
    <scope>NUCLEOTIDE SEQUENCE [LARGE SCALE GENOMIC DNA]</scope>
    <source>
        <strain evidence="5">JCM 17938</strain>
    </source>
</reference>
<sequence>MQTIYRWWKTKTDVLMDAPLEDASEDLAPPDSGDLAVDLRDHLRRLAWFLGESDPGAVFRALIAQAQQDPAFARDFRSRYLDAQRRRDRMPLERAVDRGRLPAGLDLTAGTDRLVGPLYYRVLVTGEPVGHDFTDGLVDAFLHRHGLAGAARPSHG</sequence>
<feature type="domain" description="Tetracyclin repressor-like C-terminal" evidence="3">
    <location>
        <begin position="29"/>
        <end position="140"/>
    </location>
</feature>